<dbReference type="GO" id="GO:0015074">
    <property type="term" value="P:DNA integration"/>
    <property type="evidence" value="ECO:0007669"/>
    <property type="project" value="InterPro"/>
</dbReference>
<dbReference type="AlphaFoldDB" id="A0AAW1ZE04"/>
<dbReference type="PANTHER" id="PTHR33480">
    <property type="entry name" value="SET DOMAIN-CONTAINING PROTEIN-RELATED"/>
    <property type="match status" value="1"/>
</dbReference>
<reference evidence="2 3" key="1">
    <citation type="submission" date="2024-05" db="EMBL/GenBank/DDBJ databases">
        <title>A high-quality chromosomal-level genome assembly of Topmouth culter (Culter alburnus).</title>
        <authorList>
            <person name="Zhao H."/>
        </authorList>
    </citation>
    <scope>NUCLEOTIDE SEQUENCE [LARGE SCALE GENOMIC DNA]</scope>
    <source>
        <strain evidence="2">CATC2023</strain>
        <tissue evidence="2">Muscle</tissue>
    </source>
</reference>
<dbReference type="GO" id="GO:0006310">
    <property type="term" value="P:DNA recombination"/>
    <property type="evidence" value="ECO:0007669"/>
    <property type="project" value="InterPro"/>
</dbReference>
<protein>
    <submittedName>
        <fullName evidence="2">Uncharacterized protein</fullName>
    </submittedName>
</protein>
<gene>
    <name evidence="2" type="ORF">ABG768_009700</name>
</gene>
<proteinExistence type="predicted"/>
<comment type="caution">
    <text evidence="2">The sequence shown here is derived from an EMBL/GenBank/DDBJ whole genome shotgun (WGS) entry which is preliminary data.</text>
</comment>
<evidence type="ECO:0000313" key="3">
    <source>
        <dbReference type="Proteomes" id="UP001479290"/>
    </source>
</evidence>
<organism evidence="2 3">
    <name type="scientific">Culter alburnus</name>
    <name type="common">Topmouth culter</name>
    <dbReference type="NCBI Taxonomy" id="194366"/>
    <lineage>
        <taxon>Eukaryota</taxon>
        <taxon>Metazoa</taxon>
        <taxon>Chordata</taxon>
        <taxon>Craniata</taxon>
        <taxon>Vertebrata</taxon>
        <taxon>Euteleostomi</taxon>
        <taxon>Actinopterygii</taxon>
        <taxon>Neopterygii</taxon>
        <taxon>Teleostei</taxon>
        <taxon>Ostariophysi</taxon>
        <taxon>Cypriniformes</taxon>
        <taxon>Xenocyprididae</taxon>
        <taxon>Xenocypridinae</taxon>
        <taxon>Culter</taxon>
    </lineage>
</organism>
<dbReference type="Gene3D" id="1.10.443.10">
    <property type="entry name" value="Intergrase catalytic core"/>
    <property type="match status" value="1"/>
</dbReference>
<feature type="non-terminal residue" evidence="2">
    <location>
        <position position="596"/>
    </location>
</feature>
<dbReference type="InterPro" id="IPR013762">
    <property type="entry name" value="Integrase-like_cat_sf"/>
</dbReference>
<sequence length="596" mass="67961">MSSGDEYVPCSVSNTDTDSECENPVSSPLDAPCEKTTPETEKSPTLAKAGQNFCFICGEPKSKIARHFKVHAKENMDIAKALSLPARSKKRKELLEELRNLGNFKNNKNVLTKGEGALKVKRRAFKNTDKHTYEYCLYCKGMFKRNELWRHMRRCKSKPTKTNEATEGRQRVLNIAAVAKSVFSGQTEEGVMKILNKMNDDDIASVVRQDFALLQFAQSLCNRHGFHKSKHEYIRQKVRELGRFIIAMRRKSPSASLEDAMKPANFMNVIQAVKETAGFQENTNTYQTPSLALKIGHSLLKVSEIIQCHALIAENAELASTAKAFQKLYKSKWSEYISHTALRTINESKYNKPTKLPLTQDIEKLNDYLQRNAESAFQELSQKTSEGNYACLTKLTLTRIILFNRRRVGEVSKMPLKNFLQRDDSYTCEELGLSAYEKRLCKYFTRVELKGKRGRKVAVLLTPDITKALELLVEKRAQCGVLQENEYLFAIPKCSSYYRGHDCLKRFAAECGATHPEYLRSTQLRKQVATTSQILNLKNNELDQLADFLGHNINVHREYYRLPEATIQVAKISKLLLALEKGKLTELRGKSLDEIR</sequence>
<dbReference type="Proteomes" id="UP001479290">
    <property type="component" value="Unassembled WGS sequence"/>
</dbReference>
<dbReference type="PANTHER" id="PTHR33480:SF5">
    <property type="entry name" value="SI:DKEY-51D8.9"/>
    <property type="match status" value="1"/>
</dbReference>
<dbReference type="GO" id="GO:0003677">
    <property type="term" value="F:DNA binding"/>
    <property type="evidence" value="ECO:0007669"/>
    <property type="project" value="InterPro"/>
</dbReference>
<accession>A0AAW1ZE04</accession>
<feature type="compositionally biased region" description="Basic and acidic residues" evidence="1">
    <location>
        <begin position="32"/>
        <end position="42"/>
    </location>
</feature>
<dbReference type="EMBL" id="JAWDJR010000017">
    <property type="protein sequence ID" value="KAK9959586.1"/>
    <property type="molecule type" value="Genomic_DNA"/>
</dbReference>
<evidence type="ECO:0000256" key="1">
    <source>
        <dbReference type="SAM" id="MobiDB-lite"/>
    </source>
</evidence>
<keyword evidence="3" id="KW-1185">Reference proteome</keyword>
<feature type="region of interest" description="Disordered" evidence="1">
    <location>
        <begin position="1"/>
        <end position="44"/>
    </location>
</feature>
<evidence type="ECO:0000313" key="2">
    <source>
        <dbReference type="EMBL" id="KAK9959586.1"/>
    </source>
</evidence>
<name>A0AAW1ZE04_CULAL</name>